<comment type="cofactor">
    <cofactor evidence="2">
        <name>[4Fe-4S] cluster</name>
        <dbReference type="ChEBI" id="CHEBI:49883"/>
    </cofactor>
</comment>
<reference evidence="11" key="1">
    <citation type="submission" date="2013-07" db="EMBL/GenBank/DDBJ databases">
        <authorList>
            <person name="McIlroy S."/>
        </authorList>
    </citation>
    <scope>NUCLEOTIDE SEQUENCE [LARGE SCALE GENOMIC DNA]</scope>
    <source>
        <strain evidence="11">Run_A_D11</strain>
    </source>
</reference>
<evidence type="ECO:0000256" key="2">
    <source>
        <dbReference type="ARBA" id="ARBA00001966"/>
    </source>
</evidence>
<dbReference type="PANTHER" id="PTHR42917:SF2">
    <property type="entry name" value="2,4-DIENOYL-COA REDUCTASE [(2E)-ENOYL-COA-PRODUCING]"/>
    <property type="match status" value="1"/>
</dbReference>
<proteinExistence type="inferred from homology"/>
<organism evidence="11 12">
    <name type="scientific">Candidatus Competibacter denitrificans Run_A_D11</name>
    <dbReference type="NCBI Taxonomy" id="1400863"/>
    <lineage>
        <taxon>Bacteria</taxon>
        <taxon>Pseudomonadati</taxon>
        <taxon>Pseudomonadota</taxon>
        <taxon>Gammaproteobacteria</taxon>
        <taxon>Candidatus Competibacteraceae</taxon>
        <taxon>Candidatus Competibacter</taxon>
    </lineage>
</organism>
<name>W6M8C8_9GAMM</name>
<dbReference type="InterPro" id="IPR001155">
    <property type="entry name" value="OxRdtase_FMN_N"/>
</dbReference>
<dbReference type="RefSeq" id="WP_048673444.1">
    <property type="nucleotide sequence ID" value="NZ_CBTJ020000042.1"/>
</dbReference>
<evidence type="ECO:0000256" key="8">
    <source>
        <dbReference type="ARBA" id="ARBA00023004"/>
    </source>
</evidence>
<dbReference type="Gene3D" id="3.50.50.60">
    <property type="entry name" value="FAD/NAD(P)-binding domain"/>
    <property type="match status" value="1"/>
</dbReference>
<dbReference type="Proteomes" id="UP000035760">
    <property type="component" value="Unassembled WGS sequence"/>
</dbReference>
<dbReference type="InterPro" id="IPR036188">
    <property type="entry name" value="FAD/NAD-bd_sf"/>
</dbReference>
<dbReference type="GO" id="GO:0046872">
    <property type="term" value="F:metal ion binding"/>
    <property type="evidence" value="ECO:0007669"/>
    <property type="project" value="UniProtKB-KW"/>
</dbReference>
<evidence type="ECO:0000256" key="6">
    <source>
        <dbReference type="ARBA" id="ARBA00022723"/>
    </source>
</evidence>
<keyword evidence="7" id="KW-0560">Oxidoreductase</keyword>
<accession>W6M8C8</accession>
<evidence type="ECO:0000256" key="7">
    <source>
        <dbReference type="ARBA" id="ARBA00023002"/>
    </source>
</evidence>
<dbReference type="EMBL" id="CBTJ020000042">
    <property type="protein sequence ID" value="CDI02899.1"/>
    <property type="molecule type" value="Genomic_DNA"/>
</dbReference>
<keyword evidence="8" id="KW-0408">Iron</keyword>
<protein>
    <submittedName>
        <fullName evidence="11">NADH:flavin oxidoreductase/NADH oxidase</fullName>
    </submittedName>
</protein>
<dbReference type="PANTHER" id="PTHR42917">
    <property type="entry name" value="2,4-DIENOYL-COA REDUCTASE"/>
    <property type="match status" value="1"/>
</dbReference>
<dbReference type="GO" id="GO:0016491">
    <property type="term" value="F:oxidoreductase activity"/>
    <property type="evidence" value="ECO:0007669"/>
    <property type="project" value="UniProtKB-KW"/>
</dbReference>
<dbReference type="GO" id="GO:0010181">
    <property type="term" value="F:FMN binding"/>
    <property type="evidence" value="ECO:0007669"/>
    <property type="project" value="InterPro"/>
</dbReference>
<evidence type="ECO:0000256" key="4">
    <source>
        <dbReference type="ARBA" id="ARBA00022630"/>
    </source>
</evidence>
<dbReference type="InterPro" id="IPR051793">
    <property type="entry name" value="NADH:flavin_oxidoreductase"/>
</dbReference>
<evidence type="ECO:0000313" key="11">
    <source>
        <dbReference type="EMBL" id="CDI02899.1"/>
    </source>
</evidence>
<dbReference type="Gene3D" id="3.20.20.70">
    <property type="entry name" value="Aldolase class I"/>
    <property type="match status" value="1"/>
</dbReference>
<evidence type="ECO:0000259" key="10">
    <source>
        <dbReference type="Pfam" id="PF00724"/>
    </source>
</evidence>
<dbReference type="OrthoDB" id="8523426at2"/>
<sequence>MNPPSDARFEPLFAPLTLGGKTASNRFVFAAHQTNFATHNRLTERHTAYYEARAAGGTGLIVLEGSVVHPSDWPYEYAVFGYDAAIVEGYRQVAGAVHRHGALLLAHLTHSGMQGSSHYSQLPLWAPSPVPEVNSRELPQAMDLEDIAAVIEGFRQAARYAVDGGLDGIEINAGQDSLIRQFLSPLTNQRGDDYNGSLDHRLRFARQVIAVVRDEVGRNAIVGLRLVGDEYAPWAGIKPEDAAEIAQCLVADGLLDFISVTSGSIYTGHLTRPGLFQPPGFAAHLAAGIKAAVALPVFAQGSIVDPEMAATLLVEGKADAVEMTRALIADPELPAKLRQGRISGIRPCLLANQDNIIGLVQNPRLSCANNPSAGYEQEAEFAPLKPARVPHRVLIIGGGPAGLEAARVAALRGHRVILYERHAQLGGAIRLAAAAPGRERLALAVDWLERQVRQLDVAIHSGVEMTAEQVSQEMPDAVIVAVGGMPGRHAGIRCHPSAPVVNPRQVMRGEIPAVPGRAVILDTLGDPVGMAVAEWLVERGWQVEIVTSDMFIGQRLTASLELTAWNQRAAVRGIKFRPQFDALEITAHSVIGADHFDHQEIRLDAIDLVVDVSPELPDETLYFALKKSGVRVLRAGDCVAPRYLSHAILEGYRAGREV</sequence>
<dbReference type="SUPFAM" id="SSF51905">
    <property type="entry name" value="FAD/NAD(P)-binding domain"/>
    <property type="match status" value="1"/>
</dbReference>
<dbReference type="SUPFAM" id="SSF51395">
    <property type="entry name" value="FMN-linked oxidoreductases"/>
    <property type="match status" value="1"/>
</dbReference>
<keyword evidence="6" id="KW-0479">Metal-binding</keyword>
<evidence type="ECO:0000313" key="12">
    <source>
        <dbReference type="Proteomes" id="UP000035760"/>
    </source>
</evidence>
<evidence type="ECO:0000256" key="5">
    <source>
        <dbReference type="ARBA" id="ARBA00022643"/>
    </source>
</evidence>
<dbReference type="STRING" id="1400863.BN873_350155"/>
<dbReference type="GO" id="GO:0051536">
    <property type="term" value="F:iron-sulfur cluster binding"/>
    <property type="evidence" value="ECO:0007669"/>
    <property type="project" value="UniProtKB-KW"/>
</dbReference>
<keyword evidence="5" id="KW-0288">FMN</keyword>
<dbReference type="Pfam" id="PF00724">
    <property type="entry name" value="Oxidored_FMN"/>
    <property type="match status" value="1"/>
</dbReference>
<evidence type="ECO:0000256" key="3">
    <source>
        <dbReference type="ARBA" id="ARBA00011048"/>
    </source>
</evidence>
<evidence type="ECO:0000256" key="9">
    <source>
        <dbReference type="ARBA" id="ARBA00023014"/>
    </source>
</evidence>
<dbReference type="InterPro" id="IPR013785">
    <property type="entry name" value="Aldolase_TIM"/>
</dbReference>
<reference evidence="11" key="2">
    <citation type="submission" date="2014-03" db="EMBL/GenBank/DDBJ databases">
        <title>Candidatus Competibacter-lineage genomes retrieved from metagenomes reveal functional metabolic diversity.</title>
        <authorList>
            <person name="McIlroy S.J."/>
            <person name="Albertsen M."/>
            <person name="Andresen E.K."/>
            <person name="Saunders A.M."/>
            <person name="Kristiansen R."/>
            <person name="Stokholm-Bjerregaard M."/>
            <person name="Nielsen K.L."/>
            <person name="Nielsen P.H."/>
        </authorList>
    </citation>
    <scope>NUCLEOTIDE SEQUENCE</scope>
    <source>
        <strain evidence="11">Run_A_D11</strain>
    </source>
</reference>
<keyword evidence="9" id="KW-0411">Iron-sulfur</keyword>
<comment type="cofactor">
    <cofactor evidence="1">
        <name>FMN</name>
        <dbReference type="ChEBI" id="CHEBI:58210"/>
    </cofactor>
</comment>
<dbReference type="Gene3D" id="3.40.50.720">
    <property type="entry name" value="NAD(P)-binding Rossmann-like Domain"/>
    <property type="match status" value="1"/>
</dbReference>
<comment type="similarity">
    <text evidence="3">In the N-terminal section; belongs to the NADH:flavin oxidoreductase/NADH oxidase family.</text>
</comment>
<keyword evidence="12" id="KW-1185">Reference proteome</keyword>
<keyword evidence="4" id="KW-0285">Flavoprotein</keyword>
<gene>
    <name evidence="11" type="ORF">BN873_350155</name>
</gene>
<evidence type="ECO:0000256" key="1">
    <source>
        <dbReference type="ARBA" id="ARBA00001917"/>
    </source>
</evidence>
<dbReference type="Pfam" id="PF13450">
    <property type="entry name" value="NAD_binding_8"/>
    <property type="match status" value="1"/>
</dbReference>
<feature type="domain" description="NADH:flavin oxidoreductase/NADH oxidase N-terminal" evidence="10">
    <location>
        <begin position="12"/>
        <end position="341"/>
    </location>
</feature>
<comment type="caution">
    <text evidence="11">The sequence shown here is derived from an EMBL/GenBank/DDBJ whole genome shotgun (WGS) entry which is preliminary data.</text>
</comment>
<dbReference type="AlphaFoldDB" id="W6M8C8"/>
<dbReference type="PRINTS" id="PR00419">
    <property type="entry name" value="ADXRDTASE"/>
</dbReference>